<dbReference type="Proteomes" id="UP000825729">
    <property type="component" value="Unassembled WGS sequence"/>
</dbReference>
<reference evidence="4 5" key="1">
    <citation type="submission" date="2021-07" db="EMBL/GenBank/DDBJ databases">
        <title>The Aristolochia fimbriata genome: insights into angiosperm evolution, floral development and chemical biosynthesis.</title>
        <authorList>
            <person name="Jiao Y."/>
        </authorList>
    </citation>
    <scope>NUCLEOTIDE SEQUENCE [LARGE SCALE GENOMIC DNA]</scope>
    <source>
        <strain evidence="4">IBCAS-2021</strain>
        <tissue evidence="4">Leaf</tissue>
    </source>
</reference>
<gene>
    <name evidence="4" type="ORF">H6P81_009731</name>
</gene>
<name>A0AAV7EMU0_ARIFI</name>
<feature type="transmembrane region" description="Helical" evidence="2">
    <location>
        <begin position="317"/>
        <end position="337"/>
    </location>
</feature>
<protein>
    <recommendedName>
        <fullName evidence="3">Glycoside hydrolase family 13 N-terminal domain-containing protein</fullName>
    </recommendedName>
</protein>
<dbReference type="InterPro" id="IPR013783">
    <property type="entry name" value="Ig-like_fold"/>
</dbReference>
<keyword evidence="5" id="KW-1185">Reference proteome</keyword>
<dbReference type="SUPFAM" id="SSF51445">
    <property type="entry name" value="(Trans)glycosidases"/>
    <property type="match status" value="1"/>
</dbReference>
<dbReference type="Gene3D" id="3.20.20.80">
    <property type="entry name" value="Glycosidases"/>
    <property type="match status" value="2"/>
</dbReference>
<dbReference type="SUPFAM" id="SSF81296">
    <property type="entry name" value="E set domains"/>
    <property type="match status" value="1"/>
</dbReference>
<dbReference type="Pfam" id="PF02922">
    <property type="entry name" value="CBM_48"/>
    <property type="match status" value="1"/>
</dbReference>
<dbReference type="AlphaFoldDB" id="A0AAV7EMU0"/>
<comment type="similarity">
    <text evidence="1">Belongs to the glycosyl hydrolase 13 family.</text>
</comment>
<dbReference type="CDD" id="cd02856">
    <property type="entry name" value="E_set_GDE_Isoamylase_N"/>
    <property type="match status" value="1"/>
</dbReference>
<keyword evidence="2" id="KW-1133">Transmembrane helix</keyword>
<dbReference type="InterPro" id="IPR017853">
    <property type="entry name" value="GH"/>
</dbReference>
<dbReference type="InterPro" id="IPR004193">
    <property type="entry name" value="Glyco_hydro_13_N"/>
</dbReference>
<accession>A0AAV7EMU0</accession>
<evidence type="ECO:0000256" key="2">
    <source>
        <dbReference type="SAM" id="Phobius"/>
    </source>
</evidence>
<dbReference type="InterPro" id="IPR044505">
    <property type="entry name" value="GlgX_Isoamylase_N_E_set"/>
</dbReference>
<comment type="caution">
    <text evidence="4">The sequence shown here is derived from an EMBL/GenBank/DDBJ whole genome shotgun (WGS) entry which is preliminary data.</text>
</comment>
<sequence length="355" mass="40546">MELARSSSFLLGGRNCSRRGKQHRGNFHFPSIFKQKDTGSNGCTKRAQFGRPIRRYSEYIVEKRSFVVNASDGVQDGGTVVAEKPHSQEFKVFAGTPTPFGATARDGGVNFANRVTEQIRIDSETNKTGSIWHVFLQGDFSDMLYGYKFDGKFSPYEGQYYDSSRILLDPYAKAVVSREEYGALGPEGNCWPQMVGMVPSPDDQSWFFRFDWEGDAPLHNPQKDLIIYEMHVRGFTRHESSHATHPRTYLGVVKKLDHLKGEFNNYSGCGNTFNCNHPVVRQFVVDCLRYWVTEMHVDGFRFDLASIMTQSSRFNSMFFAAVAFFFLHIISLMLVFVEVYGMQLMYTVIQLMVIC</sequence>
<evidence type="ECO:0000259" key="3">
    <source>
        <dbReference type="Pfam" id="PF02922"/>
    </source>
</evidence>
<proteinExistence type="inferred from homology"/>
<evidence type="ECO:0000313" key="5">
    <source>
        <dbReference type="Proteomes" id="UP000825729"/>
    </source>
</evidence>
<keyword evidence="2" id="KW-0812">Transmembrane</keyword>
<evidence type="ECO:0000313" key="4">
    <source>
        <dbReference type="EMBL" id="KAG9449766.1"/>
    </source>
</evidence>
<keyword evidence="2" id="KW-0472">Membrane</keyword>
<organism evidence="4 5">
    <name type="scientific">Aristolochia fimbriata</name>
    <name type="common">White veined hardy Dutchman's pipe vine</name>
    <dbReference type="NCBI Taxonomy" id="158543"/>
    <lineage>
        <taxon>Eukaryota</taxon>
        <taxon>Viridiplantae</taxon>
        <taxon>Streptophyta</taxon>
        <taxon>Embryophyta</taxon>
        <taxon>Tracheophyta</taxon>
        <taxon>Spermatophyta</taxon>
        <taxon>Magnoliopsida</taxon>
        <taxon>Magnoliidae</taxon>
        <taxon>Piperales</taxon>
        <taxon>Aristolochiaceae</taxon>
        <taxon>Aristolochia</taxon>
    </lineage>
</organism>
<dbReference type="GO" id="GO:0004553">
    <property type="term" value="F:hydrolase activity, hydrolyzing O-glycosyl compounds"/>
    <property type="evidence" value="ECO:0007669"/>
    <property type="project" value="InterPro"/>
</dbReference>
<feature type="domain" description="Glycoside hydrolase family 13 N-terminal" evidence="3">
    <location>
        <begin position="112"/>
        <end position="172"/>
    </location>
</feature>
<dbReference type="InterPro" id="IPR014756">
    <property type="entry name" value="Ig_E-set"/>
</dbReference>
<dbReference type="EMBL" id="JAINDJ010000004">
    <property type="protein sequence ID" value="KAG9449766.1"/>
    <property type="molecule type" value="Genomic_DNA"/>
</dbReference>
<dbReference type="Gene3D" id="2.60.40.10">
    <property type="entry name" value="Immunoglobulins"/>
    <property type="match status" value="1"/>
</dbReference>
<evidence type="ECO:0000256" key="1">
    <source>
        <dbReference type="ARBA" id="ARBA00008061"/>
    </source>
</evidence>
<dbReference type="PANTHER" id="PTHR43002">
    <property type="entry name" value="GLYCOGEN DEBRANCHING ENZYME"/>
    <property type="match status" value="1"/>
</dbReference>
<dbReference type="GO" id="GO:0005975">
    <property type="term" value="P:carbohydrate metabolic process"/>
    <property type="evidence" value="ECO:0007669"/>
    <property type="project" value="InterPro"/>
</dbReference>